<evidence type="ECO:0000256" key="5">
    <source>
        <dbReference type="ARBA" id="ARBA00022989"/>
    </source>
</evidence>
<feature type="compositionally biased region" description="Polar residues" evidence="8">
    <location>
        <begin position="226"/>
        <end position="241"/>
    </location>
</feature>
<feature type="transmembrane region" description="Helical" evidence="7">
    <location>
        <begin position="98"/>
        <end position="131"/>
    </location>
</feature>
<comment type="function">
    <text evidence="7">May be involved in the degradation of misfolded endoplasmic reticulum (ER) luminal proteins.</text>
</comment>
<comment type="caution">
    <text evidence="7">Lacks conserved residue(s) required for the propagation of feature annotation.</text>
</comment>
<evidence type="ECO:0000313" key="9">
    <source>
        <dbReference type="EMBL" id="KAF2669179.1"/>
    </source>
</evidence>
<dbReference type="InterPro" id="IPR007599">
    <property type="entry name" value="DER1"/>
</dbReference>
<dbReference type="GO" id="GO:0006950">
    <property type="term" value="P:response to stress"/>
    <property type="evidence" value="ECO:0007669"/>
    <property type="project" value="UniProtKB-ARBA"/>
</dbReference>
<dbReference type="SUPFAM" id="SSF144091">
    <property type="entry name" value="Rhomboid-like"/>
    <property type="match status" value="1"/>
</dbReference>
<sequence length="254" mass="28043">MEVVQSWPPVTRVLVVATVVLSVLIHSHMISAQPWVFYADYVFQMPPKIPEIWRVLSAFCITGSGLGIILDAYFLYTYSSTLELHSPRFREHGSYFVYMAFLMGMITFSGGYLLGGAALMKALVVGLAYTFSQDNPDSNVTMFILTFPAKYLPYALLAISAVSGGYSSAFIELTGLVSAHLYDFLTRIWPTFGGGRNLVPTPSFVQNWFRPRGGTAEARSYGQFIRPSSQEPPTANTSGWNSGRGPGRRLGGEY</sequence>
<gene>
    <name evidence="9" type="ORF">BT63DRAFT_252355</name>
</gene>
<reference evidence="9" key="1">
    <citation type="journal article" date="2020" name="Stud. Mycol.">
        <title>101 Dothideomycetes genomes: a test case for predicting lifestyles and emergence of pathogens.</title>
        <authorList>
            <person name="Haridas S."/>
            <person name="Albert R."/>
            <person name="Binder M."/>
            <person name="Bloem J."/>
            <person name="Labutti K."/>
            <person name="Salamov A."/>
            <person name="Andreopoulos B."/>
            <person name="Baker S."/>
            <person name="Barry K."/>
            <person name="Bills G."/>
            <person name="Bluhm B."/>
            <person name="Cannon C."/>
            <person name="Castanera R."/>
            <person name="Culley D."/>
            <person name="Daum C."/>
            <person name="Ezra D."/>
            <person name="Gonzalez J."/>
            <person name="Henrissat B."/>
            <person name="Kuo A."/>
            <person name="Liang C."/>
            <person name="Lipzen A."/>
            <person name="Lutzoni F."/>
            <person name="Magnuson J."/>
            <person name="Mondo S."/>
            <person name="Nolan M."/>
            <person name="Ohm R."/>
            <person name="Pangilinan J."/>
            <person name="Park H.-J."/>
            <person name="Ramirez L."/>
            <person name="Alfaro M."/>
            <person name="Sun H."/>
            <person name="Tritt A."/>
            <person name="Yoshinaga Y."/>
            <person name="Zwiers L.-H."/>
            <person name="Turgeon B."/>
            <person name="Goodwin S."/>
            <person name="Spatafora J."/>
            <person name="Crous P."/>
            <person name="Grigoriev I."/>
        </authorList>
    </citation>
    <scope>NUCLEOTIDE SEQUENCE</scope>
    <source>
        <strain evidence="9">CBS 115976</strain>
    </source>
</reference>
<dbReference type="EMBL" id="MU004235">
    <property type="protein sequence ID" value="KAF2669179.1"/>
    <property type="molecule type" value="Genomic_DNA"/>
</dbReference>
<comment type="subcellular location">
    <subcellularLocation>
        <location evidence="1 7">Endoplasmic reticulum membrane</location>
        <topology evidence="1 7">Multi-pass membrane protein</topology>
    </subcellularLocation>
</comment>
<name>A0A6A6UA85_9PEZI</name>
<feature type="compositionally biased region" description="Gly residues" evidence="8">
    <location>
        <begin position="242"/>
        <end position="254"/>
    </location>
</feature>
<dbReference type="InterPro" id="IPR035952">
    <property type="entry name" value="Rhomboid-like_sf"/>
</dbReference>
<keyword evidence="10" id="KW-1185">Reference proteome</keyword>
<keyword evidence="5 7" id="KW-1133">Transmembrane helix</keyword>
<dbReference type="Pfam" id="PF04511">
    <property type="entry name" value="DER1"/>
    <property type="match status" value="1"/>
</dbReference>
<evidence type="ECO:0000256" key="8">
    <source>
        <dbReference type="SAM" id="MobiDB-lite"/>
    </source>
</evidence>
<feature type="transmembrane region" description="Helical" evidence="7">
    <location>
        <begin position="151"/>
        <end position="171"/>
    </location>
</feature>
<evidence type="ECO:0000256" key="4">
    <source>
        <dbReference type="ARBA" id="ARBA00022824"/>
    </source>
</evidence>
<evidence type="ECO:0000313" key="10">
    <source>
        <dbReference type="Proteomes" id="UP000799302"/>
    </source>
</evidence>
<dbReference type="OrthoDB" id="19102at2759"/>
<accession>A0A6A6UA85</accession>
<organism evidence="9 10">
    <name type="scientific">Microthyrium microscopicum</name>
    <dbReference type="NCBI Taxonomy" id="703497"/>
    <lineage>
        <taxon>Eukaryota</taxon>
        <taxon>Fungi</taxon>
        <taxon>Dikarya</taxon>
        <taxon>Ascomycota</taxon>
        <taxon>Pezizomycotina</taxon>
        <taxon>Dothideomycetes</taxon>
        <taxon>Dothideomycetes incertae sedis</taxon>
        <taxon>Microthyriales</taxon>
        <taxon>Microthyriaceae</taxon>
        <taxon>Microthyrium</taxon>
    </lineage>
</organism>
<evidence type="ECO:0000256" key="6">
    <source>
        <dbReference type="ARBA" id="ARBA00023136"/>
    </source>
</evidence>
<dbReference type="AlphaFoldDB" id="A0A6A6UA85"/>
<keyword evidence="3 7" id="KW-0812">Transmembrane</keyword>
<comment type="similarity">
    <text evidence="2 7">Belongs to the derlin family.</text>
</comment>
<dbReference type="PANTHER" id="PTHR11009">
    <property type="entry name" value="DER1-LIKE PROTEIN, DERLIN"/>
    <property type="match status" value="1"/>
</dbReference>
<feature type="transmembrane region" description="Helical" evidence="7">
    <location>
        <begin position="56"/>
        <end position="78"/>
    </location>
</feature>
<evidence type="ECO:0000256" key="1">
    <source>
        <dbReference type="ARBA" id="ARBA00004477"/>
    </source>
</evidence>
<dbReference type="GO" id="GO:0005789">
    <property type="term" value="C:endoplasmic reticulum membrane"/>
    <property type="evidence" value="ECO:0007669"/>
    <property type="project" value="UniProtKB-SubCell"/>
</dbReference>
<evidence type="ECO:0000256" key="7">
    <source>
        <dbReference type="RuleBase" id="RU363059"/>
    </source>
</evidence>
<dbReference type="Proteomes" id="UP000799302">
    <property type="component" value="Unassembled WGS sequence"/>
</dbReference>
<protein>
    <recommendedName>
        <fullName evidence="7">Derlin</fullName>
    </recommendedName>
</protein>
<keyword evidence="4 7" id="KW-0256">Endoplasmic reticulum</keyword>
<keyword evidence="6 7" id="KW-0472">Membrane</keyword>
<evidence type="ECO:0000256" key="2">
    <source>
        <dbReference type="ARBA" id="ARBA00008917"/>
    </source>
</evidence>
<proteinExistence type="inferred from homology"/>
<evidence type="ECO:0000256" key="3">
    <source>
        <dbReference type="ARBA" id="ARBA00022692"/>
    </source>
</evidence>
<feature type="region of interest" description="Disordered" evidence="8">
    <location>
        <begin position="225"/>
        <end position="254"/>
    </location>
</feature>